<sequence length="221" mass="25675">LQKTWKGIGCTRDMRSTYYDQAHSHVKDLLNDMVAETQSKQQLLFANIQDFIKQTTALYAELQMEMIPKMYDHVPLYKVKQILQIDLQTLECLKKEHIVIFKEFWRIIVEGIFQRRTEKEGKSLSPVNSIVDTTYNQFQGYMTAREELHSSMLPEQILRSTNRININKTPVRTPMKPLRKHLSATTTPSFTPLSARKTPHSPRVINIPKLATAPSNLPFIF</sequence>
<dbReference type="EMBL" id="KQ982661">
    <property type="protein sequence ID" value="KYQ52659.1"/>
    <property type="molecule type" value="Genomic_DNA"/>
</dbReference>
<evidence type="ECO:0000313" key="1">
    <source>
        <dbReference type="EMBL" id="KYQ52659.1"/>
    </source>
</evidence>
<keyword evidence="2" id="KW-1185">Reference proteome</keyword>
<organism evidence="1 2">
    <name type="scientific">Mycetomoellerius zeteki</name>
    <dbReference type="NCBI Taxonomy" id="64791"/>
    <lineage>
        <taxon>Eukaryota</taxon>
        <taxon>Metazoa</taxon>
        <taxon>Ecdysozoa</taxon>
        <taxon>Arthropoda</taxon>
        <taxon>Hexapoda</taxon>
        <taxon>Insecta</taxon>
        <taxon>Pterygota</taxon>
        <taxon>Neoptera</taxon>
        <taxon>Endopterygota</taxon>
        <taxon>Hymenoptera</taxon>
        <taxon>Apocrita</taxon>
        <taxon>Aculeata</taxon>
        <taxon>Formicoidea</taxon>
        <taxon>Formicidae</taxon>
        <taxon>Myrmicinae</taxon>
        <taxon>Mycetomoellerius</taxon>
    </lineage>
</organism>
<accession>A0A151WXK0</accession>
<protein>
    <submittedName>
        <fullName evidence="1">Uncharacterized protein</fullName>
    </submittedName>
</protein>
<name>A0A151WXK0_9HYME</name>
<dbReference type="Pfam" id="PF03999">
    <property type="entry name" value="MAP65_ASE1"/>
    <property type="match status" value="1"/>
</dbReference>
<gene>
    <name evidence="1" type="ORF">ALC60_08214</name>
</gene>
<reference evidence="1 2" key="1">
    <citation type="submission" date="2015-09" db="EMBL/GenBank/DDBJ databases">
        <title>Trachymyrmex zeteki WGS genome.</title>
        <authorList>
            <person name="Nygaard S."/>
            <person name="Hu H."/>
            <person name="Boomsma J."/>
            <person name="Zhang G."/>
        </authorList>
    </citation>
    <scope>NUCLEOTIDE SEQUENCE [LARGE SCALE GENOMIC DNA]</scope>
    <source>
        <strain evidence="1">Tzet28-1</strain>
        <tissue evidence="1">Whole body</tissue>
    </source>
</reference>
<feature type="non-terminal residue" evidence="1">
    <location>
        <position position="1"/>
    </location>
</feature>
<proteinExistence type="predicted"/>
<dbReference type="Proteomes" id="UP000075809">
    <property type="component" value="Unassembled WGS sequence"/>
</dbReference>
<dbReference type="AlphaFoldDB" id="A0A151WXK0"/>
<evidence type="ECO:0000313" key="2">
    <source>
        <dbReference type="Proteomes" id="UP000075809"/>
    </source>
</evidence>
<dbReference type="STRING" id="64791.A0A151WXK0"/>